<dbReference type="InterPro" id="IPR019791">
    <property type="entry name" value="Haem_peroxidase_animal"/>
</dbReference>
<dbReference type="Pfam" id="PF03098">
    <property type="entry name" value="An_peroxidase"/>
    <property type="match status" value="1"/>
</dbReference>
<dbReference type="Gene3D" id="1.10.640.10">
    <property type="entry name" value="Haem peroxidase domain superfamily, animal type"/>
    <property type="match status" value="1"/>
</dbReference>
<dbReference type="GO" id="GO:0020037">
    <property type="term" value="F:heme binding"/>
    <property type="evidence" value="ECO:0007669"/>
    <property type="project" value="InterPro"/>
</dbReference>
<proteinExistence type="predicted"/>
<protein>
    <recommendedName>
        <fullName evidence="3">Peroxidase</fullName>
    </recommendedName>
</protein>
<dbReference type="PRINTS" id="PR00457">
    <property type="entry name" value="ANPEROXIDASE"/>
</dbReference>
<dbReference type="EMBL" id="CAJHUC010001321">
    <property type="protein sequence ID" value="CAD7700698.1"/>
    <property type="molecule type" value="Genomic_DNA"/>
</dbReference>
<dbReference type="Proteomes" id="UP000708148">
    <property type="component" value="Unassembled WGS sequence"/>
</dbReference>
<dbReference type="GO" id="GO:0006979">
    <property type="term" value="P:response to oxidative stress"/>
    <property type="evidence" value="ECO:0007669"/>
    <property type="project" value="InterPro"/>
</dbReference>
<dbReference type="PANTHER" id="PTHR11475">
    <property type="entry name" value="OXIDASE/PEROXIDASE"/>
    <property type="match status" value="1"/>
</dbReference>
<comment type="caution">
    <text evidence="1">The sequence shown here is derived from an EMBL/GenBank/DDBJ whole genome shotgun (WGS) entry which is preliminary data.</text>
</comment>
<name>A0A8S1JAJ7_9CHLO</name>
<dbReference type="AlphaFoldDB" id="A0A8S1JAJ7"/>
<organism evidence="1 2">
    <name type="scientific">Ostreobium quekettii</name>
    <dbReference type="NCBI Taxonomy" id="121088"/>
    <lineage>
        <taxon>Eukaryota</taxon>
        <taxon>Viridiplantae</taxon>
        <taxon>Chlorophyta</taxon>
        <taxon>core chlorophytes</taxon>
        <taxon>Ulvophyceae</taxon>
        <taxon>TCBD clade</taxon>
        <taxon>Bryopsidales</taxon>
        <taxon>Ostreobineae</taxon>
        <taxon>Ostreobiaceae</taxon>
        <taxon>Ostreobium</taxon>
    </lineage>
</organism>
<dbReference type="PANTHER" id="PTHR11475:SF144">
    <property type="entry name" value="NAD(P)H OXIDASE (H2O2-FORMING)"/>
    <property type="match status" value="1"/>
</dbReference>
<dbReference type="InterPro" id="IPR010255">
    <property type="entry name" value="Haem_peroxidase_sf"/>
</dbReference>
<dbReference type="OrthoDB" id="823504at2759"/>
<dbReference type="PROSITE" id="PS50292">
    <property type="entry name" value="PEROXIDASE_3"/>
    <property type="match status" value="1"/>
</dbReference>
<dbReference type="InterPro" id="IPR037120">
    <property type="entry name" value="Haem_peroxidase_sf_animal"/>
</dbReference>
<dbReference type="GO" id="GO:0004601">
    <property type="term" value="F:peroxidase activity"/>
    <property type="evidence" value="ECO:0007669"/>
    <property type="project" value="InterPro"/>
</dbReference>
<evidence type="ECO:0008006" key="3">
    <source>
        <dbReference type="Google" id="ProtNLM"/>
    </source>
</evidence>
<accession>A0A8S1JAJ7</accession>
<reference evidence="1" key="1">
    <citation type="submission" date="2020-12" db="EMBL/GenBank/DDBJ databases">
        <authorList>
            <person name="Iha C."/>
        </authorList>
    </citation>
    <scope>NUCLEOTIDE SEQUENCE</scope>
</reference>
<gene>
    <name evidence="1" type="ORF">OSTQU699_LOCUS6057</name>
</gene>
<sequence length="261" mass="29186">MPAAYADGISEMTGADRPSARVISANLVLPPYRGRRRNVAHKTDMLTYIGQFFNHDIDLAMDAHEAEWANITIPEGDFHFDPFGTGSETMPFQRSGYNTSRPASATREQVNTITSYLDGSVVYGESLEKADKLRAHYKGKMSTFNGMLPTNFMGVTMANPAGVEKDTDLRAAGDVRANVNAALLAIQTLFIREHNRLAEEIEAKNPTWTDEQIFREARKWNVAIMQAICFYEYLPMLGFQVPPYAGYDSSINVGKETKELR</sequence>
<dbReference type="SUPFAM" id="SSF48113">
    <property type="entry name" value="Heme-dependent peroxidases"/>
    <property type="match status" value="1"/>
</dbReference>
<evidence type="ECO:0000313" key="2">
    <source>
        <dbReference type="Proteomes" id="UP000708148"/>
    </source>
</evidence>
<keyword evidence="2" id="KW-1185">Reference proteome</keyword>
<evidence type="ECO:0000313" key="1">
    <source>
        <dbReference type="EMBL" id="CAD7700698.1"/>
    </source>
</evidence>